<dbReference type="Proteomes" id="UP001732700">
    <property type="component" value="Chromosome 7C"/>
</dbReference>
<evidence type="ECO:0000313" key="2">
    <source>
        <dbReference type="Proteomes" id="UP001732700"/>
    </source>
</evidence>
<organism evidence="1 2">
    <name type="scientific">Avena sativa</name>
    <name type="common">Oat</name>
    <dbReference type="NCBI Taxonomy" id="4498"/>
    <lineage>
        <taxon>Eukaryota</taxon>
        <taxon>Viridiplantae</taxon>
        <taxon>Streptophyta</taxon>
        <taxon>Embryophyta</taxon>
        <taxon>Tracheophyta</taxon>
        <taxon>Spermatophyta</taxon>
        <taxon>Magnoliopsida</taxon>
        <taxon>Liliopsida</taxon>
        <taxon>Poales</taxon>
        <taxon>Poaceae</taxon>
        <taxon>BOP clade</taxon>
        <taxon>Pooideae</taxon>
        <taxon>Poodae</taxon>
        <taxon>Poeae</taxon>
        <taxon>Poeae Chloroplast Group 1 (Aveneae type)</taxon>
        <taxon>Aveninae</taxon>
        <taxon>Avena</taxon>
    </lineage>
</organism>
<keyword evidence="2" id="KW-1185">Reference proteome</keyword>
<name>A0ACD6A7Q1_AVESA</name>
<reference evidence="1" key="2">
    <citation type="submission" date="2025-09" db="UniProtKB">
        <authorList>
            <consortium name="EnsemblPlants"/>
        </authorList>
    </citation>
    <scope>IDENTIFICATION</scope>
</reference>
<accession>A0ACD6A7Q1</accession>
<protein>
    <submittedName>
        <fullName evidence="1">Uncharacterized protein</fullName>
    </submittedName>
</protein>
<evidence type="ECO:0000313" key="1">
    <source>
        <dbReference type="EnsemblPlants" id="AVESA.00010b.r2.7CG0714610.1.CDS.1"/>
    </source>
</evidence>
<sequence length="525" mass="57691">MAISLLLSQYLAQLPQQWLLLLLLPLVLSFLLVARSSADQKGLKLPPSPPRLPVLGNLHQLSPLPHQSLRDLARRHGPVISLRLGMIPAVAVSSAAAARDVLRAHDPECCNRPASPGNRQLSYGFKTVAFSPYGAYWRHMRRLFAAELLGARRVRAAWAARREQVQKLMRSLSSAAARSAPIALDEHVYGVADGIIGMVAYGNMYGAATFAEKYERFHHVLDEAMDVTSGFAAEDFFPNAAGRLADRLTGILARRERVVKDLDAFFEAVIEQRMDPKREDNDNGVGLVDALIGLWKQGEQGFTKDNVKAILLDAFLGGVDTSSVTILWAMSELIRKPRVMRKAQEEIRAAVAAAGGNNDNFTPVQQEDLPKLRYLKLVVKETLRLHPPVTLLLPRETAGHVEVGGYDVPAGTRVLVNAWAIGRDPASWGEDAEEFVPERFEGSEVDFRGAHLELLPFGAGRRICPGLAMGVANVEFTLANMLFGFDWALPEGVEEVSMEEAGGLTIHRKTPLVLVPTVYRPVRGN</sequence>
<reference evidence="1" key="1">
    <citation type="submission" date="2021-05" db="EMBL/GenBank/DDBJ databases">
        <authorList>
            <person name="Scholz U."/>
            <person name="Mascher M."/>
            <person name="Fiebig A."/>
        </authorList>
    </citation>
    <scope>NUCLEOTIDE SEQUENCE [LARGE SCALE GENOMIC DNA]</scope>
</reference>
<dbReference type="EnsemblPlants" id="AVESA.00010b.r2.7CG0714610.1">
    <property type="protein sequence ID" value="AVESA.00010b.r2.7CG0714610.1.CDS.1"/>
    <property type="gene ID" value="AVESA.00010b.r2.7CG0714610"/>
</dbReference>
<proteinExistence type="predicted"/>